<evidence type="ECO:0000256" key="1">
    <source>
        <dbReference type="ARBA" id="ARBA00004418"/>
    </source>
</evidence>
<reference evidence="11 12" key="1">
    <citation type="submission" date="2017-02" db="EMBL/GenBank/DDBJ databases">
        <title>Acinetobacter sp. ANC 4945, whole genome shotgun sequencing project.</title>
        <authorList>
            <person name="Radolfova-Krizova L."/>
            <person name="Al Atrouni A."/>
            <person name="Nemec A."/>
        </authorList>
    </citation>
    <scope>NUCLEOTIDE SEQUENCE [LARGE SCALE GENOMIC DNA]</scope>
    <source>
        <strain evidence="11 12">ANC 4945</strain>
    </source>
</reference>
<sequence length="205" mass="23075">MKKFLLGTITTAILAFSGSAMAAQFVAGTDYTVIPKPIKVERPGKIEVREFFWYGCPHCFKLEPHMQTWLKQLPKDVRFVRTPAAMNPLWEQGARAYYASEALGVRQKAHLQLFHDIHVGQKNILEQGAFAKFYTRYGVPEAKFNSTFKSFAVSSKIAQAKNLAAQYQLSGVPAITVNGKYIVQGEDARTVEIVKFLVDKERKAK</sequence>
<evidence type="ECO:0000313" key="12">
    <source>
        <dbReference type="Proteomes" id="UP000191160"/>
    </source>
</evidence>
<dbReference type="AlphaFoldDB" id="A0A1T1GWI1"/>
<dbReference type="InterPro" id="IPR023205">
    <property type="entry name" value="DsbA/DsbL"/>
</dbReference>
<evidence type="ECO:0000256" key="8">
    <source>
        <dbReference type="PIRSR" id="PIRSR001488-1"/>
    </source>
</evidence>
<organism evidence="11 12">
    <name type="scientific">Acinetobacter amyesii</name>
    <dbReference type="NCBI Taxonomy" id="2942470"/>
    <lineage>
        <taxon>Bacteria</taxon>
        <taxon>Pseudomonadati</taxon>
        <taxon>Pseudomonadota</taxon>
        <taxon>Gammaproteobacteria</taxon>
        <taxon>Moraxellales</taxon>
        <taxon>Moraxellaceae</taxon>
        <taxon>Acinetobacter</taxon>
    </lineage>
</organism>
<evidence type="ECO:0000256" key="7">
    <source>
        <dbReference type="PIRNR" id="PIRNR001488"/>
    </source>
</evidence>
<dbReference type="PIRSF" id="PIRSF001488">
    <property type="entry name" value="Tdi_protein"/>
    <property type="match status" value="1"/>
</dbReference>
<keyword evidence="6" id="KW-0676">Redox-active center</keyword>
<dbReference type="CDD" id="cd03019">
    <property type="entry name" value="DsbA_DsbA"/>
    <property type="match status" value="1"/>
</dbReference>
<evidence type="ECO:0000256" key="4">
    <source>
        <dbReference type="ARBA" id="ARBA00022764"/>
    </source>
</evidence>
<dbReference type="InterPro" id="IPR001853">
    <property type="entry name" value="DSBA-like_thioredoxin_dom"/>
</dbReference>
<dbReference type="Proteomes" id="UP000191160">
    <property type="component" value="Unassembled WGS sequence"/>
</dbReference>
<keyword evidence="5 7" id="KW-1015">Disulfide bond</keyword>
<gene>
    <name evidence="11" type="ORF">B1202_11005</name>
</gene>
<name>A0A1T1GWI1_9GAMM</name>
<dbReference type="PANTHER" id="PTHR35891:SF2">
    <property type="entry name" value="THIOL:DISULFIDE INTERCHANGE PROTEIN DSBA"/>
    <property type="match status" value="1"/>
</dbReference>
<evidence type="ECO:0000256" key="3">
    <source>
        <dbReference type="ARBA" id="ARBA00022729"/>
    </source>
</evidence>
<evidence type="ECO:0000256" key="5">
    <source>
        <dbReference type="ARBA" id="ARBA00023157"/>
    </source>
</evidence>
<dbReference type="Pfam" id="PF01323">
    <property type="entry name" value="DSBA"/>
    <property type="match status" value="1"/>
</dbReference>
<evidence type="ECO:0000256" key="6">
    <source>
        <dbReference type="ARBA" id="ARBA00023284"/>
    </source>
</evidence>
<evidence type="ECO:0000259" key="10">
    <source>
        <dbReference type="PROSITE" id="PS51352"/>
    </source>
</evidence>
<dbReference type="GO" id="GO:0042597">
    <property type="term" value="C:periplasmic space"/>
    <property type="evidence" value="ECO:0007669"/>
    <property type="project" value="UniProtKB-SubCell"/>
</dbReference>
<accession>A0A1T1GWI1</accession>
<dbReference type="GO" id="GO:0016491">
    <property type="term" value="F:oxidoreductase activity"/>
    <property type="evidence" value="ECO:0007669"/>
    <property type="project" value="InterPro"/>
</dbReference>
<dbReference type="Gene3D" id="3.40.30.10">
    <property type="entry name" value="Glutaredoxin"/>
    <property type="match status" value="1"/>
</dbReference>
<dbReference type="SUPFAM" id="SSF52833">
    <property type="entry name" value="Thioredoxin-like"/>
    <property type="match status" value="1"/>
</dbReference>
<keyword evidence="3 9" id="KW-0732">Signal</keyword>
<evidence type="ECO:0000256" key="2">
    <source>
        <dbReference type="ARBA" id="ARBA00005791"/>
    </source>
</evidence>
<feature type="signal peptide" evidence="9">
    <location>
        <begin position="1"/>
        <end position="22"/>
    </location>
</feature>
<dbReference type="RefSeq" id="WP_078190636.1">
    <property type="nucleotide sequence ID" value="NZ_JAMCOZ010000006.1"/>
</dbReference>
<dbReference type="InterPro" id="IPR036249">
    <property type="entry name" value="Thioredoxin-like_sf"/>
</dbReference>
<comment type="subcellular location">
    <subcellularLocation>
        <location evidence="1 7">Periplasm</location>
    </subcellularLocation>
</comment>
<dbReference type="PANTHER" id="PTHR35891">
    <property type="entry name" value="THIOL:DISULFIDE INTERCHANGE PROTEIN DSBA"/>
    <property type="match status" value="1"/>
</dbReference>
<evidence type="ECO:0000256" key="9">
    <source>
        <dbReference type="SAM" id="SignalP"/>
    </source>
</evidence>
<dbReference type="EMBL" id="MVKX01000006">
    <property type="protein sequence ID" value="OOV81959.1"/>
    <property type="molecule type" value="Genomic_DNA"/>
</dbReference>
<evidence type="ECO:0000313" key="11">
    <source>
        <dbReference type="EMBL" id="OOV81959.1"/>
    </source>
</evidence>
<comment type="caution">
    <text evidence="11">The sequence shown here is derived from an EMBL/GenBank/DDBJ whole genome shotgun (WGS) entry which is preliminary data.</text>
</comment>
<keyword evidence="4 7" id="KW-0574">Periplasm</keyword>
<dbReference type="PROSITE" id="PS51352">
    <property type="entry name" value="THIOREDOXIN_2"/>
    <property type="match status" value="1"/>
</dbReference>
<comment type="similarity">
    <text evidence="2">Belongs to the thioredoxin family. DsbA subfamily.</text>
</comment>
<protein>
    <recommendedName>
        <fullName evidence="7">Thiol:disulfide interchange protein</fullName>
    </recommendedName>
</protein>
<feature type="chain" id="PRO_5012300973" description="Thiol:disulfide interchange protein" evidence="9">
    <location>
        <begin position="23"/>
        <end position="205"/>
    </location>
</feature>
<feature type="domain" description="Thioredoxin" evidence="10">
    <location>
        <begin position="14"/>
        <end position="203"/>
    </location>
</feature>
<proteinExistence type="inferred from homology"/>
<keyword evidence="12" id="KW-1185">Reference proteome</keyword>
<feature type="disulfide bond" description="Redox-active" evidence="8">
    <location>
        <begin position="56"/>
        <end position="59"/>
    </location>
</feature>
<dbReference type="InterPro" id="IPR013766">
    <property type="entry name" value="Thioredoxin_domain"/>
</dbReference>
<dbReference type="InterPro" id="IPR050824">
    <property type="entry name" value="Thiol_disulfide_DsbA"/>
</dbReference>